<evidence type="ECO:0000256" key="2">
    <source>
        <dbReference type="ARBA" id="ARBA00050878"/>
    </source>
</evidence>
<accession>A0A4T0WUV1</accession>
<evidence type="ECO:0000256" key="6">
    <source>
        <dbReference type="ARBA" id="ARBA00081322"/>
    </source>
</evidence>
<dbReference type="SUPFAM" id="SSF51430">
    <property type="entry name" value="NAD(P)-linked oxidoreductase"/>
    <property type="match status" value="1"/>
</dbReference>
<evidence type="ECO:0000256" key="3">
    <source>
        <dbReference type="ARBA" id="ARBA00051098"/>
    </source>
</evidence>
<evidence type="ECO:0000256" key="5">
    <source>
        <dbReference type="ARBA" id="ARBA00079693"/>
    </source>
</evidence>
<dbReference type="EMBL" id="SELW01000679">
    <property type="protein sequence ID" value="TID13341.1"/>
    <property type="molecule type" value="Genomic_DNA"/>
</dbReference>
<dbReference type="PROSITE" id="PS00062">
    <property type="entry name" value="ALDOKETO_REDUCTASE_2"/>
    <property type="match status" value="1"/>
</dbReference>
<dbReference type="PIRSF" id="PIRSF000097">
    <property type="entry name" value="AKR"/>
    <property type="match status" value="1"/>
</dbReference>
<evidence type="ECO:0000256" key="1">
    <source>
        <dbReference type="ARBA" id="ARBA00023002"/>
    </source>
</evidence>
<feature type="site" description="Lowers pKa of active site Tyr" evidence="9">
    <location>
        <position position="84"/>
    </location>
</feature>
<dbReference type="FunFam" id="3.20.20.100:FF:000002">
    <property type="entry name" value="2,5-diketo-D-gluconic acid reductase A"/>
    <property type="match status" value="1"/>
</dbReference>
<dbReference type="Pfam" id="PF00248">
    <property type="entry name" value="Aldo_ket_red"/>
    <property type="match status" value="1"/>
</dbReference>
<name>A0A4T0WUV1_9ASCO</name>
<dbReference type="InterPro" id="IPR036812">
    <property type="entry name" value="NAD(P)_OxRdtase_dom_sf"/>
</dbReference>
<sequence>MSKNKVATYTLNNGNKIPKIGLGVYLAPRNVTEDVVYNALKTGYRHVDSAQAYHNEEEAANGIARWINEDPENNKREDVFFTTKIFDDSHGYELTKKAIETSLIRTKSIGYIDLILMHSPQSNYEKRHGSWVALQEAVDAGTVKNIGLSNYGAHHVKEVLDYPDLKYKPVINQVEVHPWLTREDLVDFCVKNDILIEAYSPLVKGKKLDDELVVKLAEKYGKEPGQILINWSLAKGFLPLPKTTTISRLLPNLESADFELSSDDVAALDAKDEYLTTSWDPTVYEKS</sequence>
<dbReference type="InterPro" id="IPR018170">
    <property type="entry name" value="Aldo/ket_reductase_CS"/>
</dbReference>
<comment type="catalytic activity">
    <reaction evidence="2">
        <text>(R)-pantolactone + NADP(+) = 2-dehydropantolactone + NADPH + H(+)</text>
        <dbReference type="Rhea" id="RHEA:18981"/>
        <dbReference type="ChEBI" id="CHEBI:15378"/>
        <dbReference type="ChEBI" id="CHEBI:16719"/>
        <dbReference type="ChEBI" id="CHEBI:18395"/>
        <dbReference type="ChEBI" id="CHEBI:57783"/>
        <dbReference type="ChEBI" id="CHEBI:58349"/>
        <dbReference type="EC" id="1.1.1.358"/>
    </reaction>
</comment>
<dbReference type="PRINTS" id="PR00069">
    <property type="entry name" value="ALDKETRDTASE"/>
</dbReference>
<evidence type="ECO:0000256" key="9">
    <source>
        <dbReference type="PIRSR" id="PIRSR000097-3"/>
    </source>
</evidence>
<feature type="domain" description="NADP-dependent oxidoreductase" evidence="10">
    <location>
        <begin position="33"/>
        <end position="272"/>
    </location>
</feature>
<feature type="active site" description="Proton donor" evidence="7">
    <location>
        <position position="53"/>
    </location>
</feature>
<keyword evidence="1" id="KW-0560">Oxidoreductase</keyword>
<dbReference type="InterPro" id="IPR020471">
    <property type="entry name" value="AKR"/>
</dbReference>
<feature type="binding site" evidence="8">
    <location>
        <position position="118"/>
    </location>
    <ligand>
        <name>substrate</name>
    </ligand>
</feature>
<proteinExistence type="predicted"/>
<dbReference type="Gene3D" id="3.20.20.100">
    <property type="entry name" value="NADP-dependent oxidoreductase domain"/>
    <property type="match status" value="1"/>
</dbReference>
<evidence type="ECO:0000259" key="10">
    <source>
        <dbReference type="Pfam" id="PF00248"/>
    </source>
</evidence>
<dbReference type="GO" id="GO:0047011">
    <property type="term" value="F:2-dehydropantolactone reductase (A-specific) activity"/>
    <property type="evidence" value="ECO:0007669"/>
    <property type="project" value="UniProtKB-ARBA"/>
</dbReference>
<dbReference type="PANTHER" id="PTHR43827:SF13">
    <property type="entry name" value="ALDO_KETO REDUCTASE FAMILY PROTEIN"/>
    <property type="match status" value="1"/>
</dbReference>
<comment type="catalytic activity">
    <reaction evidence="3">
        <text>isatin + NADPH + H(+) = 3-hydroxyindolin-2-one + NADP(+)</text>
        <dbReference type="Rhea" id="RHEA:68608"/>
        <dbReference type="ChEBI" id="CHEBI:15378"/>
        <dbReference type="ChEBI" id="CHEBI:27539"/>
        <dbReference type="ChEBI" id="CHEBI:28536"/>
        <dbReference type="ChEBI" id="CHEBI:57783"/>
        <dbReference type="ChEBI" id="CHEBI:58349"/>
    </reaction>
</comment>
<dbReference type="GO" id="GO:0042180">
    <property type="term" value="P:ketone metabolic process"/>
    <property type="evidence" value="ECO:0007669"/>
    <property type="project" value="UniProtKB-ARBA"/>
</dbReference>
<dbReference type="AlphaFoldDB" id="A0A4T0WUV1"/>
<evidence type="ECO:0000256" key="4">
    <source>
        <dbReference type="ARBA" id="ARBA00066965"/>
    </source>
</evidence>
<gene>
    <name evidence="11" type="ORF">CANINC_004939</name>
</gene>
<dbReference type="CDD" id="cd19071">
    <property type="entry name" value="AKR_AKR1-5-like"/>
    <property type="match status" value="1"/>
</dbReference>
<dbReference type="Proteomes" id="UP000307173">
    <property type="component" value="Unassembled WGS sequence"/>
</dbReference>
<dbReference type="EC" id="1.1.1.358" evidence="4"/>
<evidence type="ECO:0000256" key="8">
    <source>
        <dbReference type="PIRSR" id="PIRSR000097-2"/>
    </source>
</evidence>
<reference evidence="11 12" key="1">
    <citation type="journal article" date="2019" name="Front. Genet.">
        <title>Whole-Genome Sequencing of the Opportunistic Yeast Pathogen Candida inconspicua Uncovers Its Hybrid Origin.</title>
        <authorList>
            <person name="Mixao V."/>
            <person name="Hansen A.P."/>
            <person name="Saus E."/>
            <person name="Boekhout T."/>
            <person name="Lass-Florl C."/>
            <person name="Gabaldon T."/>
        </authorList>
    </citation>
    <scope>NUCLEOTIDE SEQUENCE [LARGE SCALE GENOMIC DNA]</scope>
    <source>
        <strain evidence="11 12">CBS 180</strain>
    </source>
</reference>
<organism evidence="11 12">
    <name type="scientific">Pichia inconspicua</name>
    <dbReference type="NCBI Taxonomy" id="52247"/>
    <lineage>
        <taxon>Eukaryota</taxon>
        <taxon>Fungi</taxon>
        <taxon>Dikarya</taxon>
        <taxon>Ascomycota</taxon>
        <taxon>Saccharomycotina</taxon>
        <taxon>Pichiomycetes</taxon>
        <taxon>Pichiales</taxon>
        <taxon>Pichiaceae</taxon>
        <taxon>Pichia</taxon>
    </lineage>
</organism>
<comment type="caution">
    <text evidence="11">The sequence shown here is derived from an EMBL/GenBank/DDBJ whole genome shotgun (WGS) entry which is preliminary data.</text>
</comment>
<dbReference type="OrthoDB" id="416253at2759"/>
<keyword evidence="12" id="KW-1185">Reference proteome</keyword>
<evidence type="ECO:0000313" key="12">
    <source>
        <dbReference type="Proteomes" id="UP000307173"/>
    </source>
</evidence>
<evidence type="ECO:0000256" key="7">
    <source>
        <dbReference type="PIRSR" id="PIRSR000097-1"/>
    </source>
</evidence>
<dbReference type="STRING" id="52247.A0A4T0WUV1"/>
<dbReference type="PANTHER" id="PTHR43827">
    <property type="entry name" value="2,5-DIKETO-D-GLUCONIC ACID REDUCTASE"/>
    <property type="match status" value="1"/>
</dbReference>
<protein>
    <recommendedName>
        <fullName evidence="5">2-dehydropantolactone reductase</fullName>
        <ecNumber evidence="4">1.1.1.358</ecNumber>
    </recommendedName>
    <alternativeName>
        <fullName evidence="5">2-dehydropantolactone reductase</fullName>
    </alternativeName>
    <alternativeName>
        <fullName evidence="6">Ketopantoyl-lactone reductase</fullName>
    </alternativeName>
</protein>
<dbReference type="InterPro" id="IPR023210">
    <property type="entry name" value="NADP_OxRdtase_dom"/>
</dbReference>
<evidence type="ECO:0000313" key="11">
    <source>
        <dbReference type="EMBL" id="TID13341.1"/>
    </source>
</evidence>